<dbReference type="InterPro" id="IPR005442">
    <property type="entry name" value="GST_omega"/>
</dbReference>
<keyword evidence="2" id="KW-0378">Hydrolase</keyword>
<dbReference type="InterPro" id="IPR040079">
    <property type="entry name" value="Glutathione_S-Trfase"/>
</dbReference>
<dbReference type="CDD" id="cd00570">
    <property type="entry name" value="GST_N_family"/>
    <property type="match status" value="1"/>
</dbReference>
<dbReference type="PANTHER" id="PTHR43968:SF6">
    <property type="entry name" value="GLUTATHIONE S-TRANSFERASE OMEGA"/>
    <property type="match status" value="1"/>
</dbReference>
<reference evidence="2" key="1">
    <citation type="submission" date="2019-10" db="EMBL/GenBank/DDBJ databases">
        <authorList>
            <person name="Nor Muhammad N."/>
        </authorList>
    </citation>
    <scope>NUCLEOTIDE SEQUENCE</scope>
</reference>
<dbReference type="InterPro" id="IPR004045">
    <property type="entry name" value="Glutathione_S-Trfase_N"/>
</dbReference>
<dbReference type="Pfam" id="PF13409">
    <property type="entry name" value="GST_N_2"/>
    <property type="match status" value="1"/>
</dbReference>
<dbReference type="Gene3D" id="3.40.30.10">
    <property type="entry name" value="Glutaredoxin"/>
    <property type="match status" value="1"/>
</dbReference>
<dbReference type="GO" id="GO:0098754">
    <property type="term" value="P:detoxification"/>
    <property type="evidence" value="ECO:0007669"/>
    <property type="project" value="UniProtKB-ARBA"/>
</dbReference>
<dbReference type="SUPFAM" id="SSF52833">
    <property type="entry name" value="Thioredoxin-like"/>
    <property type="match status" value="1"/>
</dbReference>
<dbReference type="PROSITE" id="PS50404">
    <property type="entry name" value="GST_NTER"/>
    <property type="match status" value="1"/>
</dbReference>
<dbReference type="SFLD" id="SFLDG00358">
    <property type="entry name" value="Main_(cytGST)"/>
    <property type="match status" value="1"/>
</dbReference>
<dbReference type="InterPro" id="IPR050983">
    <property type="entry name" value="GST_Omega/HSP26"/>
</dbReference>
<dbReference type="PANTHER" id="PTHR43968">
    <property type="match status" value="1"/>
</dbReference>
<dbReference type="InterPro" id="IPR036282">
    <property type="entry name" value="Glutathione-S-Trfase_C_sf"/>
</dbReference>
<dbReference type="Gene3D" id="1.20.1050.10">
    <property type="match status" value="1"/>
</dbReference>
<dbReference type="AlphaFoldDB" id="A0A5K1K5X4"/>
<dbReference type="SFLD" id="SFLDS00019">
    <property type="entry name" value="Glutathione_Transferase_(cytos"/>
    <property type="match status" value="1"/>
</dbReference>
<dbReference type="SUPFAM" id="SSF47616">
    <property type="entry name" value="GST C-terminal domain-like"/>
    <property type="match status" value="1"/>
</dbReference>
<dbReference type="EMBL" id="LR729048">
    <property type="protein sequence ID" value="VWP01031.1"/>
    <property type="molecule type" value="Genomic_DNA"/>
</dbReference>
<dbReference type="Pfam" id="PF13410">
    <property type="entry name" value="GST_C_2"/>
    <property type="match status" value="1"/>
</dbReference>
<dbReference type="GO" id="GO:0005737">
    <property type="term" value="C:cytoplasm"/>
    <property type="evidence" value="ECO:0007669"/>
    <property type="project" value="InterPro"/>
</dbReference>
<sequence>MVQDGQISFYTNAFSPHCHRVHIALEETMADYTLVTIDLLKKPEWYSLKVNPAGKIPAITYGGPKHPPNEPSPDATVLVESMVIVEFLAELFPSSRLLPRDPIHRARARILVSVADSKVVDGFRGFFFAGAPADALFALFEAVQALLPPAGFAVGDGWSIADIAAAPFLVRALMLLEHEIGTYPVGEGRKALEALRGSCSMWRT</sequence>
<protein>
    <submittedName>
        <fullName evidence="2">Extracellular lipase (EC)</fullName>
        <ecNumber evidence="2">3.1.1.3</ecNumber>
    </submittedName>
</protein>
<evidence type="ECO:0000259" key="1">
    <source>
        <dbReference type="PROSITE" id="PS50404"/>
    </source>
</evidence>
<accession>A0A5K1K5X4</accession>
<dbReference type="InterPro" id="IPR036249">
    <property type="entry name" value="Thioredoxin-like_sf"/>
</dbReference>
<evidence type="ECO:0000313" key="2">
    <source>
        <dbReference type="EMBL" id="VWP01031.1"/>
    </source>
</evidence>
<organism evidence="2">
    <name type="scientific">Ganoderma boninense</name>
    <dbReference type="NCBI Taxonomy" id="34458"/>
    <lineage>
        <taxon>Eukaryota</taxon>
        <taxon>Fungi</taxon>
        <taxon>Dikarya</taxon>
        <taxon>Basidiomycota</taxon>
        <taxon>Agaricomycotina</taxon>
        <taxon>Agaricomycetes</taxon>
        <taxon>Polyporales</taxon>
        <taxon>Polyporaceae</taxon>
        <taxon>Ganoderma</taxon>
    </lineage>
</organism>
<gene>
    <name evidence="2" type="primary">Q6WER3</name>
</gene>
<dbReference type="PRINTS" id="PR01625">
    <property type="entry name" value="GSTRNSFRASEO"/>
</dbReference>
<dbReference type="CDD" id="cd00299">
    <property type="entry name" value="GST_C_family"/>
    <property type="match status" value="1"/>
</dbReference>
<dbReference type="EC" id="3.1.1.3" evidence="2"/>
<name>A0A5K1K5X4_9APHY</name>
<dbReference type="GO" id="GO:0004806">
    <property type="term" value="F:triacylglycerol lipase activity"/>
    <property type="evidence" value="ECO:0007669"/>
    <property type="project" value="UniProtKB-EC"/>
</dbReference>
<feature type="domain" description="GST N-terminal" evidence="1">
    <location>
        <begin position="5"/>
        <end position="96"/>
    </location>
</feature>
<proteinExistence type="predicted"/>
<dbReference type="GO" id="GO:0004364">
    <property type="term" value="F:glutathione transferase activity"/>
    <property type="evidence" value="ECO:0007669"/>
    <property type="project" value="InterPro"/>
</dbReference>